<gene>
    <name evidence="2" type="ORF">B0T18DRAFT_390289</name>
</gene>
<feature type="compositionally biased region" description="Acidic residues" evidence="1">
    <location>
        <begin position="333"/>
        <end position="353"/>
    </location>
</feature>
<reference evidence="2" key="1">
    <citation type="submission" date="2023-06" db="EMBL/GenBank/DDBJ databases">
        <title>Genome-scale phylogeny and comparative genomics of the fungal order Sordariales.</title>
        <authorList>
            <consortium name="Lawrence Berkeley National Laboratory"/>
            <person name="Hensen N."/>
            <person name="Bonometti L."/>
            <person name="Westerberg I."/>
            <person name="Brannstrom I.O."/>
            <person name="Guillou S."/>
            <person name="Cros-Aarteil S."/>
            <person name="Calhoun S."/>
            <person name="Haridas S."/>
            <person name="Kuo A."/>
            <person name="Mondo S."/>
            <person name="Pangilinan J."/>
            <person name="Riley R."/>
            <person name="LaButti K."/>
            <person name="Andreopoulos B."/>
            <person name="Lipzen A."/>
            <person name="Chen C."/>
            <person name="Yanf M."/>
            <person name="Daum C."/>
            <person name="Ng V."/>
            <person name="Clum A."/>
            <person name="Steindorff A."/>
            <person name="Ohm R."/>
            <person name="Martin F."/>
            <person name="Silar P."/>
            <person name="Natvig D."/>
            <person name="Lalanne C."/>
            <person name="Gautier V."/>
            <person name="Ament-velasquez S.L."/>
            <person name="Kruys A."/>
            <person name="Hutchinson M.I."/>
            <person name="Powell A.J."/>
            <person name="Barry K."/>
            <person name="Miller A.N."/>
            <person name="Grigoriev I.V."/>
            <person name="Debuchy R."/>
            <person name="Gladieux P."/>
            <person name="Thoren M.H."/>
            <person name="Johannesson H."/>
        </authorList>
    </citation>
    <scope>NUCLEOTIDE SEQUENCE</scope>
    <source>
        <strain evidence="2">SMH3187-1</strain>
    </source>
</reference>
<organism evidence="2 3">
    <name type="scientific">Schizothecium vesticola</name>
    <dbReference type="NCBI Taxonomy" id="314040"/>
    <lineage>
        <taxon>Eukaryota</taxon>
        <taxon>Fungi</taxon>
        <taxon>Dikarya</taxon>
        <taxon>Ascomycota</taxon>
        <taxon>Pezizomycotina</taxon>
        <taxon>Sordariomycetes</taxon>
        <taxon>Sordariomycetidae</taxon>
        <taxon>Sordariales</taxon>
        <taxon>Schizotheciaceae</taxon>
        <taxon>Schizothecium</taxon>
    </lineage>
</organism>
<comment type="caution">
    <text evidence="2">The sequence shown here is derived from an EMBL/GenBank/DDBJ whole genome shotgun (WGS) entry which is preliminary data.</text>
</comment>
<dbReference type="Proteomes" id="UP001172155">
    <property type="component" value="Unassembled WGS sequence"/>
</dbReference>
<name>A0AA40K4U9_9PEZI</name>
<feature type="compositionally biased region" description="Low complexity" evidence="1">
    <location>
        <begin position="299"/>
        <end position="310"/>
    </location>
</feature>
<proteinExistence type="predicted"/>
<protein>
    <submittedName>
        <fullName evidence="2">Uncharacterized protein</fullName>
    </submittedName>
</protein>
<feature type="region of interest" description="Disordered" evidence="1">
    <location>
        <begin position="479"/>
        <end position="498"/>
    </location>
</feature>
<keyword evidence="3" id="KW-1185">Reference proteome</keyword>
<dbReference type="EMBL" id="JAUKUD010000004">
    <property type="protein sequence ID" value="KAK0745712.1"/>
    <property type="molecule type" value="Genomic_DNA"/>
</dbReference>
<dbReference type="AlphaFoldDB" id="A0AA40K4U9"/>
<evidence type="ECO:0000256" key="1">
    <source>
        <dbReference type="SAM" id="MobiDB-lite"/>
    </source>
</evidence>
<accession>A0AA40K4U9</accession>
<feature type="region of interest" description="Disordered" evidence="1">
    <location>
        <begin position="286"/>
        <end position="355"/>
    </location>
</feature>
<feature type="compositionally biased region" description="Acidic residues" evidence="1">
    <location>
        <begin position="483"/>
        <end position="498"/>
    </location>
</feature>
<evidence type="ECO:0000313" key="3">
    <source>
        <dbReference type="Proteomes" id="UP001172155"/>
    </source>
</evidence>
<sequence>MNALPSLARAAAAVSAVALQRRRRPPSPLLPIANIPVTYGRPSFPSQIGSWFARRPLTQQTTTMQCVGFLSRLFGAMSISATVFQTDETLAVPETGPLVSAAPIVVLKSAPPQGPPRTPSIPEPITLRIEDVDDFSDVSSEFILDPDSPARGLALPLDACSDASSEFILDPCSPDRGLGFHSGITNDEPETFNLGSRAQETTFGYSGDDLFGICDLSSEIIKTFAVTEREGWDCVYAMVFTDDGPDVMFYHPSTQAFQELMPDEFHRFEYLYHDWENIDSPYGSPFVPGSNPMGRDDPFLGFDGDFTDGGQQLSPLKSPEKHNPTSDFFPDLPDSDSSDNDEEEELDTEDFDNAETARINTAFNAELADNWEVGPDTDDFDNAETVRINMLLNAVLVSPDQDERRLGDLSTDSLRKTKKTVRFSVALEEVRYIPGRSNLVEDDIEEWPVASSSSGLVNKKRVHFSEDLEAIRISPNRWKLAAEGDEQDEDEDEDEDDIWFVPSRRHKVATEAETKQEIEDDIWLSLE</sequence>
<evidence type="ECO:0000313" key="2">
    <source>
        <dbReference type="EMBL" id="KAK0745712.1"/>
    </source>
</evidence>